<proteinExistence type="predicted"/>
<reference evidence="1 2" key="1">
    <citation type="journal article" date="2019" name="Int. J. Syst. Evol. Microbiol.">
        <title>The Global Catalogue of Microorganisms (GCM) 10K type strain sequencing project: providing services to taxonomists for standard genome sequencing and annotation.</title>
        <authorList>
            <consortium name="The Broad Institute Genomics Platform"/>
            <consortium name="The Broad Institute Genome Sequencing Center for Infectious Disease"/>
            <person name="Wu L."/>
            <person name="Ma J."/>
        </authorList>
    </citation>
    <scope>NUCLEOTIDE SEQUENCE [LARGE SCALE GENOMIC DNA]</scope>
    <source>
        <strain evidence="1 2">JCM 10696</strain>
    </source>
</reference>
<keyword evidence="2" id="KW-1185">Reference proteome</keyword>
<sequence>MEWRWHRWRTGGLSVDSAWLSAMTTVNWERESGEKIEEFVAALLLLKHPHGNQPTPSRGDRGVDVRVWNPDGYDIYQVKRYSRPLTAKQATSVKDSWKTFTAKTLPALPVRSWTLVTPWEPSNERLEWLEELTAGCGIRVSWMGGRILDGMAAENPALVDYFFGDGGRRLERLMTMALHGGQDVPQGAAGEDLLAAIVSRQQSLAASLNEVDPFYRYEVQVRTGRVKDLEWDADLNTDPLAAFVRYLQVNEACHLVIKLLPRCAESARLRPITMSVDLEVPPGSAEQQAVADWQRYGSPFHNVPATITHVSGPPGITPVGGPGQISFLAAASQNHLPDLEIRLTARDGTGDLTLGLRDPQVSSGQDGSWLAGVDYSGVLTFQVLLNGTEDKQDRIQMSMSSLTGTAPADVLPAVRLVAALPHAEEVVLAVRGGRPLTPVWEPEASQFAGAPLGRLLAQRCRTFTDPLLNSAPASTGAEELVRVLLDAVRKLKEALAAAGPDIAQDDGISRVMELRKACQQVLVSESICWQRAASRVQTAVLRSWGARVTESPERGEAGQETVPREYAWAVYRLDAPHHSRAAGQAEEPGPARAQAEEALRALAACAEGRSVKGGQVLR</sequence>
<organism evidence="1 2">
    <name type="scientific">Actinocorallia libanotica</name>
    <dbReference type="NCBI Taxonomy" id="46162"/>
    <lineage>
        <taxon>Bacteria</taxon>
        <taxon>Bacillati</taxon>
        <taxon>Actinomycetota</taxon>
        <taxon>Actinomycetes</taxon>
        <taxon>Streptosporangiales</taxon>
        <taxon>Thermomonosporaceae</taxon>
        <taxon>Actinocorallia</taxon>
    </lineage>
</organism>
<accession>A0ABN1RF50</accession>
<evidence type="ECO:0008006" key="3">
    <source>
        <dbReference type="Google" id="ProtNLM"/>
    </source>
</evidence>
<name>A0ABN1RF50_9ACTN</name>
<comment type="caution">
    <text evidence="1">The sequence shown here is derived from an EMBL/GenBank/DDBJ whole genome shotgun (WGS) entry which is preliminary data.</text>
</comment>
<evidence type="ECO:0000313" key="1">
    <source>
        <dbReference type="EMBL" id="GAA0956021.1"/>
    </source>
</evidence>
<dbReference type="EMBL" id="BAAAHH010000017">
    <property type="protein sequence ID" value="GAA0956021.1"/>
    <property type="molecule type" value="Genomic_DNA"/>
</dbReference>
<protein>
    <recommendedName>
        <fullName evidence="3">Restriction endonuclease</fullName>
    </recommendedName>
</protein>
<evidence type="ECO:0000313" key="2">
    <source>
        <dbReference type="Proteomes" id="UP001500665"/>
    </source>
</evidence>
<gene>
    <name evidence="1" type="ORF">GCM10009550_41590</name>
</gene>
<dbReference type="Proteomes" id="UP001500665">
    <property type="component" value="Unassembled WGS sequence"/>
</dbReference>